<keyword evidence="1" id="KW-1133">Transmembrane helix</keyword>
<dbReference type="EMBL" id="VSSQ01009059">
    <property type="protein sequence ID" value="MPM40601.1"/>
    <property type="molecule type" value="Genomic_DNA"/>
</dbReference>
<dbReference type="AlphaFoldDB" id="A0A644ZL43"/>
<gene>
    <name evidence="2" type="ORF">SDC9_87245</name>
</gene>
<sequence length="126" mass="14322">MTKTGKIVIGAAISLLLVAVAFMFYLFDPEEMAVFPRCPFLLATGYECPGCGSQRAIHDMLHLDLKSAFSQNALILFLSPYLLFGFYLAFFNGKHRFPKWEKLLFGKWAAIFVISGIMVYWVVRNL</sequence>
<protein>
    <recommendedName>
        <fullName evidence="3">DUF2752 domain-containing protein</fullName>
    </recommendedName>
</protein>
<evidence type="ECO:0000313" key="2">
    <source>
        <dbReference type="EMBL" id="MPM40601.1"/>
    </source>
</evidence>
<feature type="transmembrane region" description="Helical" evidence="1">
    <location>
        <begin position="7"/>
        <end position="27"/>
    </location>
</feature>
<name>A0A644ZL43_9ZZZZ</name>
<dbReference type="InterPro" id="IPR021215">
    <property type="entry name" value="DUF2752"/>
</dbReference>
<reference evidence="2" key="1">
    <citation type="submission" date="2019-08" db="EMBL/GenBank/DDBJ databases">
        <authorList>
            <person name="Kucharzyk K."/>
            <person name="Murdoch R.W."/>
            <person name="Higgins S."/>
            <person name="Loffler F."/>
        </authorList>
    </citation>
    <scope>NUCLEOTIDE SEQUENCE</scope>
</reference>
<accession>A0A644ZL43</accession>
<keyword evidence="1" id="KW-0472">Membrane</keyword>
<dbReference type="Pfam" id="PF10825">
    <property type="entry name" value="DUF2752"/>
    <property type="match status" value="1"/>
</dbReference>
<comment type="caution">
    <text evidence="2">The sequence shown here is derived from an EMBL/GenBank/DDBJ whole genome shotgun (WGS) entry which is preliminary data.</text>
</comment>
<proteinExistence type="predicted"/>
<keyword evidence="1" id="KW-0812">Transmembrane</keyword>
<organism evidence="2">
    <name type="scientific">bioreactor metagenome</name>
    <dbReference type="NCBI Taxonomy" id="1076179"/>
    <lineage>
        <taxon>unclassified sequences</taxon>
        <taxon>metagenomes</taxon>
        <taxon>ecological metagenomes</taxon>
    </lineage>
</organism>
<evidence type="ECO:0008006" key="3">
    <source>
        <dbReference type="Google" id="ProtNLM"/>
    </source>
</evidence>
<feature type="transmembrane region" description="Helical" evidence="1">
    <location>
        <begin position="103"/>
        <end position="123"/>
    </location>
</feature>
<feature type="transmembrane region" description="Helical" evidence="1">
    <location>
        <begin position="73"/>
        <end position="91"/>
    </location>
</feature>
<evidence type="ECO:0000256" key="1">
    <source>
        <dbReference type="SAM" id="Phobius"/>
    </source>
</evidence>